<dbReference type="AlphaFoldDB" id="A0A2S4VMM4"/>
<gene>
    <name evidence="2" type="ORF">PSTT_05746</name>
</gene>
<name>A0A2S4VMM4_9BASI</name>
<proteinExistence type="predicted"/>
<reference evidence="2" key="1">
    <citation type="submission" date="2017-12" db="EMBL/GenBank/DDBJ databases">
        <title>Gene loss provides genomic basis for host adaptation in cereal stripe rust fungi.</title>
        <authorList>
            <person name="Xia C."/>
        </authorList>
    </citation>
    <scope>NUCLEOTIDE SEQUENCE [LARGE SCALE GENOMIC DNA]</scope>
    <source>
        <strain evidence="2">93-210</strain>
    </source>
</reference>
<feature type="compositionally biased region" description="Polar residues" evidence="1">
    <location>
        <begin position="73"/>
        <end position="84"/>
    </location>
</feature>
<evidence type="ECO:0000313" key="2">
    <source>
        <dbReference type="EMBL" id="POW10795.1"/>
    </source>
</evidence>
<organism evidence="2 3">
    <name type="scientific">Puccinia striiformis</name>
    <dbReference type="NCBI Taxonomy" id="27350"/>
    <lineage>
        <taxon>Eukaryota</taxon>
        <taxon>Fungi</taxon>
        <taxon>Dikarya</taxon>
        <taxon>Basidiomycota</taxon>
        <taxon>Pucciniomycotina</taxon>
        <taxon>Pucciniomycetes</taxon>
        <taxon>Pucciniales</taxon>
        <taxon>Pucciniaceae</taxon>
        <taxon>Puccinia</taxon>
    </lineage>
</organism>
<accession>A0A2S4VMM4</accession>
<evidence type="ECO:0000256" key="1">
    <source>
        <dbReference type="SAM" id="MobiDB-lite"/>
    </source>
</evidence>
<comment type="caution">
    <text evidence="2">The sequence shown here is derived from an EMBL/GenBank/DDBJ whole genome shotgun (WGS) entry which is preliminary data.</text>
</comment>
<protein>
    <submittedName>
        <fullName evidence="2">Uncharacterized protein</fullName>
    </submittedName>
</protein>
<feature type="compositionally biased region" description="Low complexity" evidence="1">
    <location>
        <begin position="42"/>
        <end position="58"/>
    </location>
</feature>
<keyword evidence="3" id="KW-1185">Reference proteome</keyword>
<dbReference type="VEuPathDB" id="FungiDB:PSHT_11885"/>
<feature type="region of interest" description="Disordered" evidence="1">
    <location>
        <begin position="33"/>
        <end position="113"/>
    </location>
</feature>
<dbReference type="Proteomes" id="UP000239156">
    <property type="component" value="Unassembled WGS sequence"/>
</dbReference>
<dbReference type="VEuPathDB" id="FungiDB:PSTT_05746"/>
<dbReference type="EMBL" id="PKSL01000043">
    <property type="protein sequence ID" value="POW10795.1"/>
    <property type="molecule type" value="Genomic_DNA"/>
</dbReference>
<sequence length="233" mass="25432">MSTRSTGLPLLTPTDPEAIIRAANAKRCCLEQATLDPLRADSPTPSTPFRTPTESESSSIEHLSTYLAPGAQSDMSANQPSGSATADPPMDTDTLKKAVGDTLPPAPDKSATTDDHLNRFLQIQNAGAIQMQEAIWAVLNLQRIDREAAAEERRESARRIALLEESLLRSTIKSEDNNKPLKSNPIASTYSNSVSRMGPRTLDHHRQSSLSFNGLLASRFFSIRKRSPILPIK</sequence>
<evidence type="ECO:0000313" key="3">
    <source>
        <dbReference type="Proteomes" id="UP000239156"/>
    </source>
</evidence>